<sequence length="52" mass="6058">MGEIAKKFVKLDLPNKNEIAGHVEEQMKKLNVESIPTISYSERAIYSWTEKY</sequence>
<proteinExistence type="predicted"/>
<gene>
    <name evidence="1" type="ORF">LCGC14_1310470</name>
</gene>
<organism evidence="1">
    <name type="scientific">marine sediment metagenome</name>
    <dbReference type="NCBI Taxonomy" id="412755"/>
    <lineage>
        <taxon>unclassified sequences</taxon>
        <taxon>metagenomes</taxon>
        <taxon>ecological metagenomes</taxon>
    </lineage>
</organism>
<dbReference type="EMBL" id="LAZR01007729">
    <property type="protein sequence ID" value="KKM83339.1"/>
    <property type="molecule type" value="Genomic_DNA"/>
</dbReference>
<feature type="non-terminal residue" evidence="1">
    <location>
        <position position="52"/>
    </location>
</feature>
<evidence type="ECO:0000313" key="1">
    <source>
        <dbReference type="EMBL" id="KKM83339.1"/>
    </source>
</evidence>
<reference evidence="1" key="1">
    <citation type="journal article" date="2015" name="Nature">
        <title>Complex archaea that bridge the gap between prokaryotes and eukaryotes.</title>
        <authorList>
            <person name="Spang A."/>
            <person name="Saw J.H."/>
            <person name="Jorgensen S.L."/>
            <person name="Zaremba-Niedzwiedzka K."/>
            <person name="Martijn J."/>
            <person name="Lind A.E."/>
            <person name="van Eijk R."/>
            <person name="Schleper C."/>
            <person name="Guy L."/>
            <person name="Ettema T.J."/>
        </authorList>
    </citation>
    <scope>NUCLEOTIDE SEQUENCE</scope>
</reference>
<dbReference type="AlphaFoldDB" id="A0A0F9KMN5"/>
<accession>A0A0F9KMN5</accession>
<protein>
    <submittedName>
        <fullName evidence="1">Uncharacterized protein</fullName>
    </submittedName>
</protein>
<name>A0A0F9KMN5_9ZZZZ</name>
<comment type="caution">
    <text evidence="1">The sequence shown here is derived from an EMBL/GenBank/DDBJ whole genome shotgun (WGS) entry which is preliminary data.</text>
</comment>